<keyword evidence="4" id="KW-1185">Reference proteome</keyword>
<feature type="chain" id="PRO_5038316120" evidence="1">
    <location>
        <begin position="21"/>
        <end position="225"/>
    </location>
</feature>
<reference evidence="2" key="2">
    <citation type="submission" date="2020-01" db="EMBL/GenBank/DDBJ databases">
        <authorList>
            <person name="Korhonen P.K.K."/>
            <person name="Guangxu M.G."/>
            <person name="Wang T.W."/>
            <person name="Stroehlein A.J.S."/>
            <person name="Young N.D."/>
            <person name="Ang C.-S.A."/>
            <person name="Fernando D.W.F."/>
            <person name="Lu H.L."/>
            <person name="Taylor S.T."/>
            <person name="Ehtesham M.E.M."/>
            <person name="Najaraj S.H.N."/>
            <person name="Harsha G.H.G."/>
            <person name="Madugundu A.M."/>
            <person name="Renuse S.R."/>
            <person name="Holt D.H."/>
            <person name="Pandey A.P."/>
            <person name="Papenfuss A.P."/>
            <person name="Gasser R.B.G."/>
            <person name="Fischer K.F."/>
        </authorList>
    </citation>
    <scope>NUCLEOTIDE SEQUENCE</scope>
    <source>
        <strain evidence="2">SSS_KF_BRIS2020</strain>
    </source>
</reference>
<reference evidence="3" key="3">
    <citation type="submission" date="2022-06" db="UniProtKB">
        <authorList>
            <consortium name="EnsemblMetazoa"/>
        </authorList>
    </citation>
    <scope>IDENTIFICATION</scope>
</reference>
<evidence type="ECO:0000256" key="1">
    <source>
        <dbReference type="SAM" id="SignalP"/>
    </source>
</evidence>
<dbReference type="EMBL" id="WVUK01000054">
    <property type="protein sequence ID" value="KAF7494126.1"/>
    <property type="molecule type" value="Genomic_DNA"/>
</dbReference>
<dbReference type="EnsemblMetazoa" id="SSS_353s_mrna">
    <property type="protein sequence ID" value="KAF7494126.1"/>
    <property type="gene ID" value="SSS_353"/>
</dbReference>
<dbReference type="Proteomes" id="UP000070412">
    <property type="component" value="Unassembled WGS sequence"/>
</dbReference>
<dbReference type="OrthoDB" id="10351196at2759"/>
<accession>A0A834RCI8</accession>
<name>A0A834RCI8_SARSC</name>
<gene>
    <name evidence="2" type="ORF">SSS_353</name>
</gene>
<feature type="signal peptide" evidence="1">
    <location>
        <begin position="1"/>
        <end position="20"/>
    </location>
</feature>
<reference evidence="4" key="1">
    <citation type="journal article" date="2020" name="PLoS Negl. Trop. Dis.">
        <title>High-quality nuclear genome for Sarcoptes scabiei-A critical resource for a neglected parasite.</title>
        <authorList>
            <person name="Korhonen P.K."/>
            <person name="Gasser R.B."/>
            <person name="Ma G."/>
            <person name="Wang T."/>
            <person name="Stroehlein A.J."/>
            <person name="Young N.D."/>
            <person name="Ang C.S."/>
            <person name="Fernando D.D."/>
            <person name="Lu H.C."/>
            <person name="Taylor S."/>
            <person name="Reynolds S.L."/>
            <person name="Mofiz E."/>
            <person name="Najaraj S.H."/>
            <person name="Gowda H."/>
            <person name="Madugundu A."/>
            <person name="Renuse S."/>
            <person name="Holt D."/>
            <person name="Pandey A."/>
            <person name="Papenfuss A.T."/>
            <person name="Fischer K."/>
        </authorList>
    </citation>
    <scope>NUCLEOTIDE SEQUENCE [LARGE SCALE GENOMIC DNA]</scope>
</reference>
<keyword evidence="1" id="KW-0732">Signal</keyword>
<proteinExistence type="predicted"/>
<sequence length="225" mass="25920">MRNISSILFLIIIIDSTVWTNPSRKQSDSFRSYHLRAQPTIASTRLIPSSSSTFVRSLKIPASNSFTPTIKIAAQNRKVLEYLHYDDESIRIDRSPQTIEIDTETAPIQLIFRTKSGPLMFKQIHSPSLRSHHFDHQKSTEPVQILTHEIFKPILQELREIIQPFRKITQEIRPVLEEARTIVSNSSSTKRSNETEDFVAIQSNQNESNLSANIESKEWMEIDFA</sequence>
<dbReference type="AlphaFoldDB" id="A0A834RCI8"/>
<evidence type="ECO:0000313" key="3">
    <source>
        <dbReference type="EnsemblMetazoa" id="KAF7494126.1"/>
    </source>
</evidence>
<evidence type="ECO:0000313" key="2">
    <source>
        <dbReference type="EMBL" id="KAF7494126.1"/>
    </source>
</evidence>
<protein>
    <submittedName>
        <fullName evidence="2 3">Uncharacterized protein</fullName>
    </submittedName>
</protein>
<evidence type="ECO:0000313" key="4">
    <source>
        <dbReference type="Proteomes" id="UP000070412"/>
    </source>
</evidence>
<organism evidence="2">
    <name type="scientific">Sarcoptes scabiei</name>
    <name type="common">Itch mite</name>
    <name type="synonym">Acarus scabiei</name>
    <dbReference type="NCBI Taxonomy" id="52283"/>
    <lineage>
        <taxon>Eukaryota</taxon>
        <taxon>Metazoa</taxon>
        <taxon>Ecdysozoa</taxon>
        <taxon>Arthropoda</taxon>
        <taxon>Chelicerata</taxon>
        <taxon>Arachnida</taxon>
        <taxon>Acari</taxon>
        <taxon>Acariformes</taxon>
        <taxon>Sarcoptiformes</taxon>
        <taxon>Astigmata</taxon>
        <taxon>Psoroptidia</taxon>
        <taxon>Sarcoptoidea</taxon>
        <taxon>Sarcoptidae</taxon>
        <taxon>Sarcoptinae</taxon>
        <taxon>Sarcoptes</taxon>
    </lineage>
</organism>